<evidence type="ECO:0000256" key="1">
    <source>
        <dbReference type="ARBA" id="ARBA00009865"/>
    </source>
</evidence>
<feature type="compositionally biased region" description="Basic and acidic residues" evidence="5">
    <location>
        <begin position="311"/>
        <end position="320"/>
    </location>
</feature>
<protein>
    <submittedName>
        <fullName evidence="6">Family 43 glycoside hydrolase</fullName>
    </submittedName>
</protein>
<dbReference type="EMBL" id="QXGL01000005">
    <property type="protein sequence ID" value="RSX52129.1"/>
    <property type="molecule type" value="Genomic_DNA"/>
</dbReference>
<dbReference type="Pfam" id="PF04616">
    <property type="entry name" value="Glyco_hydro_43"/>
    <property type="match status" value="1"/>
</dbReference>
<dbReference type="CDD" id="cd18821">
    <property type="entry name" value="GH43_Pc3Gal43A-like"/>
    <property type="match status" value="1"/>
</dbReference>
<dbReference type="Gene3D" id="2.115.10.20">
    <property type="entry name" value="Glycosyl hydrolase domain, family 43"/>
    <property type="match status" value="1"/>
</dbReference>
<keyword evidence="7" id="KW-1185">Reference proteome</keyword>
<keyword evidence="3 4" id="KW-0326">Glycosidase</keyword>
<dbReference type="GO" id="GO:0005975">
    <property type="term" value="P:carbohydrate metabolic process"/>
    <property type="evidence" value="ECO:0007669"/>
    <property type="project" value="InterPro"/>
</dbReference>
<proteinExistence type="inferred from homology"/>
<dbReference type="GO" id="GO:0004553">
    <property type="term" value="F:hydrolase activity, hydrolyzing O-glycosyl compounds"/>
    <property type="evidence" value="ECO:0007669"/>
    <property type="project" value="InterPro"/>
</dbReference>
<evidence type="ECO:0000256" key="3">
    <source>
        <dbReference type="ARBA" id="ARBA00023295"/>
    </source>
</evidence>
<reference evidence="6 7" key="1">
    <citation type="submission" date="2018-09" db="EMBL/GenBank/DDBJ databases">
        <title>Characterization of the phylogenetic diversity of five novel species belonging to the genus Bifidobacterium.</title>
        <authorList>
            <person name="Lugli G.A."/>
            <person name="Duranti S."/>
            <person name="Milani C."/>
        </authorList>
    </citation>
    <scope>NUCLEOTIDE SEQUENCE [LARGE SCALE GENOMIC DNA]</scope>
    <source>
        <strain evidence="6 7">2034B</strain>
    </source>
</reference>
<evidence type="ECO:0000256" key="2">
    <source>
        <dbReference type="ARBA" id="ARBA00022801"/>
    </source>
</evidence>
<organism evidence="6 7">
    <name type="scientific">Bifidobacterium goeldii</name>
    <dbReference type="NCBI Taxonomy" id="2306975"/>
    <lineage>
        <taxon>Bacteria</taxon>
        <taxon>Bacillati</taxon>
        <taxon>Actinomycetota</taxon>
        <taxon>Actinomycetes</taxon>
        <taxon>Bifidobacteriales</taxon>
        <taxon>Bifidobacteriaceae</taxon>
        <taxon>Bifidobacterium</taxon>
    </lineage>
</organism>
<sequence>MTANTDEITRRYGSFLVHDTAGSVAQLHGIGVQKFGDTWCAYGENKVNGNLFQGVCCYTTTDFTNWTSHGIVLDVQEDGSALAGDRIGERPKVLHCPTTGKYVMYIHAETPDYAYAHIGVAVADNPLGPFAFQTTITWRGYLSRDIGVFQDADGSGYIMSEDRDHGTHIFRLSDDYLTLVEDVACERATDYPYGLESPTIVKKDGLYYWFGSKLTGWFTNDNMYSTASDLHGPWSEWRTFAPLGTQTYDSQVDIVIPLGDDPYNSDQFLFIGDRWYKNDLGNSPIVQLPITIADGTARMVWDDSYEGFTHREVPDDHEPITDPNAYISADSGEI</sequence>
<dbReference type="SUPFAM" id="SSF75005">
    <property type="entry name" value="Arabinanase/levansucrase/invertase"/>
    <property type="match status" value="1"/>
</dbReference>
<name>A0A430FH07_9BIFI</name>
<comment type="caution">
    <text evidence="6">The sequence shown here is derived from an EMBL/GenBank/DDBJ whole genome shotgun (WGS) entry which is preliminary data.</text>
</comment>
<evidence type="ECO:0000256" key="4">
    <source>
        <dbReference type="RuleBase" id="RU361187"/>
    </source>
</evidence>
<evidence type="ECO:0000313" key="6">
    <source>
        <dbReference type="EMBL" id="RSX52129.1"/>
    </source>
</evidence>
<evidence type="ECO:0000256" key="5">
    <source>
        <dbReference type="SAM" id="MobiDB-lite"/>
    </source>
</evidence>
<dbReference type="PANTHER" id="PTHR22925:SF3">
    <property type="entry name" value="GLYCOSYL HYDROLASE FAMILY PROTEIN 43"/>
    <property type="match status" value="1"/>
</dbReference>
<evidence type="ECO:0000313" key="7">
    <source>
        <dbReference type="Proteomes" id="UP000287533"/>
    </source>
</evidence>
<dbReference type="RefSeq" id="WP_241217101.1">
    <property type="nucleotide sequence ID" value="NZ_QXGL01000005.1"/>
</dbReference>
<accession>A0A430FH07</accession>
<dbReference type="AlphaFoldDB" id="A0A430FH07"/>
<dbReference type="PANTHER" id="PTHR22925">
    <property type="entry name" value="GLYCOSYL HYDROLASE 43 FAMILY MEMBER"/>
    <property type="match status" value="1"/>
</dbReference>
<dbReference type="Proteomes" id="UP000287533">
    <property type="component" value="Unassembled WGS sequence"/>
</dbReference>
<keyword evidence="2 4" id="KW-0378">Hydrolase</keyword>
<dbReference type="InterPro" id="IPR006710">
    <property type="entry name" value="Glyco_hydro_43"/>
</dbReference>
<comment type="similarity">
    <text evidence="1 4">Belongs to the glycosyl hydrolase 43 family.</text>
</comment>
<gene>
    <name evidence="6" type="ORF">D2E25_1540</name>
</gene>
<feature type="region of interest" description="Disordered" evidence="5">
    <location>
        <begin position="311"/>
        <end position="334"/>
    </location>
</feature>
<dbReference type="InterPro" id="IPR023296">
    <property type="entry name" value="Glyco_hydro_beta-prop_sf"/>
</dbReference>